<dbReference type="Pfam" id="PF01670">
    <property type="entry name" value="Glyco_hydro_12"/>
    <property type="match status" value="1"/>
</dbReference>
<dbReference type="InterPro" id="IPR012291">
    <property type="entry name" value="CBM2_carb-bd_dom_sf"/>
</dbReference>
<feature type="domain" description="Fibronectin type-III" evidence="8">
    <location>
        <begin position="285"/>
        <end position="370"/>
    </location>
</feature>
<evidence type="ECO:0000313" key="11">
    <source>
        <dbReference type="Proteomes" id="UP001592528"/>
    </source>
</evidence>
<evidence type="ECO:0000259" key="9">
    <source>
        <dbReference type="PROSITE" id="PS51173"/>
    </source>
</evidence>
<keyword evidence="5 6" id="KW-0624">Polysaccharide degradation</keyword>
<feature type="signal peptide" evidence="7">
    <location>
        <begin position="1"/>
        <end position="42"/>
    </location>
</feature>
<dbReference type="Gene3D" id="2.60.40.10">
    <property type="entry name" value="Immunoglobulins"/>
    <property type="match status" value="1"/>
</dbReference>
<evidence type="ECO:0000256" key="5">
    <source>
        <dbReference type="ARBA" id="ARBA00023326"/>
    </source>
</evidence>
<dbReference type="PROSITE" id="PS51173">
    <property type="entry name" value="CBM2"/>
    <property type="match status" value="1"/>
</dbReference>
<keyword evidence="6" id="KW-0378">Hydrolase</keyword>
<sequence>MHLRPRLLLLRLDPIRRLRVSLLIMALAALVTPLAASPAAHAADGTSICTATGTLPINNGEYTLQSNEWNSSASQCVTATGGTAWSVSTANFNLTTSGPPATYPSLYKGCHWGACTTGSGLPIQISQLGSATSSWSTVQPASGAYDVAYDLWINSTPTTTGQPDGTEIMIWLNSRGGVQPFGSQTGTSTAAGHNWNVWTGQQTSWKIISYVLQGGGTSVTGLDVKSLISDAVSRGSVNPAHYLIDAEAGFEIWQGGQGLGTSSFSFAATTTGSGGGGGDTTPPSAPTGLTVTGTTSSSASLSWTAATDNTAVTGYDVYRGGTLVGTTAGTSYTDTGLTASTVYTYTVKAFDAAGNLSPASGSATATTQAASGGGGGGTGGCTAALAVTNQWTPGFTDTVTVTNKGTAATHGWTVTWTWPNGQQETSYWNTALTQTGSAVTATNLSYNGAIPAGGNTTFGVQGTWSGTNGTPTLSCTAS</sequence>
<dbReference type="RefSeq" id="WP_051726223.1">
    <property type="nucleotide sequence ID" value="NZ_JBHEZZ010000030.1"/>
</dbReference>
<keyword evidence="11" id="KW-1185">Reference proteome</keyword>
<comment type="similarity">
    <text evidence="1 6">Belongs to the glycosyl hydrolase 12 (cellulase H) family.</text>
</comment>
<dbReference type="InterPro" id="IPR003961">
    <property type="entry name" value="FN3_dom"/>
</dbReference>
<dbReference type="InterPro" id="IPR013320">
    <property type="entry name" value="ConA-like_dom_sf"/>
</dbReference>
<feature type="chain" id="PRO_5045966013" evidence="7">
    <location>
        <begin position="43"/>
        <end position="478"/>
    </location>
</feature>
<keyword evidence="3 6" id="KW-0119">Carbohydrate metabolism</keyword>
<dbReference type="InterPro" id="IPR001919">
    <property type="entry name" value="CBD2"/>
</dbReference>
<evidence type="ECO:0000256" key="7">
    <source>
        <dbReference type="SAM" id="SignalP"/>
    </source>
</evidence>
<dbReference type="CDD" id="cd00063">
    <property type="entry name" value="FN3"/>
    <property type="match status" value="1"/>
</dbReference>
<dbReference type="SUPFAM" id="SSF49384">
    <property type="entry name" value="Carbohydrate-binding domain"/>
    <property type="match status" value="1"/>
</dbReference>
<dbReference type="Pfam" id="PF00553">
    <property type="entry name" value="CBM_2"/>
    <property type="match status" value="1"/>
</dbReference>
<dbReference type="InterPro" id="IPR002594">
    <property type="entry name" value="GH12"/>
</dbReference>
<dbReference type="EMBL" id="JBHEZZ010000030">
    <property type="protein sequence ID" value="MFC1406550.1"/>
    <property type="molecule type" value="Genomic_DNA"/>
</dbReference>
<dbReference type="Proteomes" id="UP001592528">
    <property type="component" value="Unassembled WGS sequence"/>
</dbReference>
<protein>
    <submittedName>
        <fullName evidence="10">Cellulose binding domain-containing protein</fullName>
    </submittedName>
</protein>
<dbReference type="InterPro" id="IPR008965">
    <property type="entry name" value="CBM2/CBM3_carb-bd_dom_sf"/>
</dbReference>
<evidence type="ECO:0000256" key="3">
    <source>
        <dbReference type="ARBA" id="ARBA00023277"/>
    </source>
</evidence>
<keyword evidence="2 7" id="KW-0732">Signal</keyword>
<dbReference type="Gene3D" id="2.60.40.290">
    <property type="match status" value="1"/>
</dbReference>
<reference evidence="10 11" key="1">
    <citation type="submission" date="2024-09" db="EMBL/GenBank/DDBJ databases">
        <authorList>
            <person name="Lee S.D."/>
        </authorList>
    </citation>
    <scope>NUCLEOTIDE SEQUENCE [LARGE SCALE GENOMIC DNA]</scope>
    <source>
        <strain evidence="10 11">N1-5</strain>
    </source>
</reference>
<organism evidence="10 11">
    <name type="scientific">Streptacidiphilus cavernicola</name>
    <dbReference type="NCBI Taxonomy" id="3342716"/>
    <lineage>
        <taxon>Bacteria</taxon>
        <taxon>Bacillati</taxon>
        <taxon>Actinomycetota</taxon>
        <taxon>Actinomycetes</taxon>
        <taxon>Kitasatosporales</taxon>
        <taxon>Streptomycetaceae</taxon>
        <taxon>Streptacidiphilus</taxon>
    </lineage>
</organism>
<name>A0ABV6UYK9_9ACTN</name>
<dbReference type="InterPro" id="IPR013319">
    <property type="entry name" value="GH11/12"/>
</dbReference>
<dbReference type="SUPFAM" id="SSF49265">
    <property type="entry name" value="Fibronectin type III"/>
    <property type="match status" value="1"/>
</dbReference>
<dbReference type="PANTHER" id="PTHR34002">
    <property type="entry name" value="BLR1656 PROTEIN"/>
    <property type="match status" value="1"/>
</dbReference>
<dbReference type="InterPro" id="IPR036116">
    <property type="entry name" value="FN3_sf"/>
</dbReference>
<evidence type="ECO:0000313" key="10">
    <source>
        <dbReference type="EMBL" id="MFC1406550.1"/>
    </source>
</evidence>
<evidence type="ECO:0000256" key="4">
    <source>
        <dbReference type="ARBA" id="ARBA00023295"/>
    </source>
</evidence>
<dbReference type="Pfam" id="PF00041">
    <property type="entry name" value="fn3"/>
    <property type="match status" value="1"/>
</dbReference>
<evidence type="ECO:0000256" key="6">
    <source>
        <dbReference type="RuleBase" id="RU361163"/>
    </source>
</evidence>
<dbReference type="PANTHER" id="PTHR34002:SF9">
    <property type="entry name" value="XYLOGLUCAN-SPECIFIC ENDO-BETA-1,4-GLUCANASE A"/>
    <property type="match status" value="1"/>
</dbReference>
<evidence type="ECO:0000256" key="1">
    <source>
        <dbReference type="ARBA" id="ARBA00005519"/>
    </source>
</evidence>
<dbReference type="SMART" id="SM00060">
    <property type="entry name" value="FN3"/>
    <property type="match status" value="1"/>
</dbReference>
<dbReference type="PROSITE" id="PS50853">
    <property type="entry name" value="FN3"/>
    <property type="match status" value="1"/>
</dbReference>
<keyword evidence="4 6" id="KW-0326">Glycosidase</keyword>
<comment type="caution">
    <text evidence="10">The sequence shown here is derived from an EMBL/GenBank/DDBJ whole genome shotgun (WGS) entry which is preliminary data.</text>
</comment>
<evidence type="ECO:0000256" key="2">
    <source>
        <dbReference type="ARBA" id="ARBA00022729"/>
    </source>
</evidence>
<accession>A0ABV6UYK9</accession>
<dbReference type="InterPro" id="IPR013783">
    <property type="entry name" value="Ig-like_fold"/>
</dbReference>
<dbReference type="Gene3D" id="2.60.120.180">
    <property type="match status" value="1"/>
</dbReference>
<evidence type="ECO:0000259" key="8">
    <source>
        <dbReference type="PROSITE" id="PS50853"/>
    </source>
</evidence>
<dbReference type="SMART" id="SM00637">
    <property type="entry name" value="CBD_II"/>
    <property type="match status" value="1"/>
</dbReference>
<proteinExistence type="inferred from homology"/>
<gene>
    <name evidence="10" type="ORF">ACEZDJ_35170</name>
</gene>
<feature type="domain" description="CBM2" evidence="9">
    <location>
        <begin position="374"/>
        <end position="478"/>
    </location>
</feature>
<dbReference type="SUPFAM" id="SSF49899">
    <property type="entry name" value="Concanavalin A-like lectins/glucanases"/>
    <property type="match status" value="1"/>
</dbReference>